<evidence type="ECO:0000256" key="4">
    <source>
        <dbReference type="ARBA" id="ARBA00022475"/>
    </source>
</evidence>
<evidence type="ECO:0000259" key="6">
    <source>
        <dbReference type="Pfam" id="PF00005"/>
    </source>
</evidence>
<dbReference type="InterPro" id="IPR050388">
    <property type="entry name" value="ABC_Ni/Peptide_Import"/>
</dbReference>
<evidence type="ECO:0000256" key="1">
    <source>
        <dbReference type="ARBA" id="ARBA00004370"/>
    </source>
</evidence>
<comment type="subcellular location">
    <subcellularLocation>
        <location evidence="1">Membrane</location>
    </subcellularLocation>
</comment>
<dbReference type="RefSeq" id="WP_317329593.1">
    <property type="nucleotide sequence ID" value="NZ_JAWJZA010000001.1"/>
</dbReference>
<keyword evidence="3" id="KW-0813">Transport</keyword>
<reference evidence="7 8" key="1">
    <citation type="submission" date="2023-10" db="EMBL/GenBank/DDBJ databases">
        <title>Veillonella sp. nov., isolated from a pig farm feces dump.</title>
        <authorList>
            <person name="Chang Y.-H."/>
        </authorList>
    </citation>
    <scope>NUCLEOTIDE SEQUENCE [LARGE SCALE GENOMIC DNA]</scope>
    <source>
        <strain evidence="7 8">YH-vei2233</strain>
    </source>
</reference>
<name>A0ABU3Z7R2_9FIRM</name>
<organism evidence="7 8">
    <name type="scientific">Veillonella absiana</name>
    <dbReference type="NCBI Taxonomy" id="3079305"/>
    <lineage>
        <taxon>Bacteria</taxon>
        <taxon>Bacillati</taxon>
        <taxon>Bacillota</taxon>
        <taxon>Negativicutes</taxon>
        <taxon>Veillonellales</taxon>
        <taxon>Veillonellaceae</taxon>
        <taxon>Veillonella</taxon>
    </lineage>
</organism>
<dbReference type="GO" id="GO:0005524">
    <property type="term" value="F:ATP binding"/>
    <property type="evidence" value="ECO:0007669"/>
    <property type="project" value="UniProtKB-KW"/>
</dbReference>
<evidence type="ECO:0000256" key="5">
    <source>
        <dbReference type="ARBA" id="ARBA00023136"/>
    </source>
</evidence>
<dbReference type="Gene3D" id="3.40.50.300">
    <property type="entry name" value="P-loop containing nucleotide triphosphate hydrolases"/>
    <property type="match status" value="1"/>
</dbReference>
<dbReference type="PANTHER" id="PTHR43297:SF2">
    <property type="entry name" value="DIPEPTIDE TRANSPORT ATP-BINDING PROTEIN DPPD"/>
    <property type="match status" value="1"/>
</dbReference>
<evidence type="ECO:0000256" key="3">
    <source>
        <dbReference type="ARBA" id="ARBA00022448"/>
    </source>
</evidence>
<dbReference type="Pfam" id="PF00005">
    <property type="entry name" value="ABC_tran"/>
    <property type="match status" value="1"/>
</dbReference>
<evidence type="ECO:0000313" key="7">
    <source>
        <dbReference type="EMBL" id="MDV5087766.1"/>
    </source>
</evidence>
<keyword evidence="7" id="KW-0547">Nucleotide-binding</keyword>
<dbReference type="SUPFAM" id="SSF52540">
    <property type="entry name" value="P-loop containing nucleoside triphosphate hydrolases"/>
    <property type="match status" value="1"/>
</dbReference>
<protein>
    <submittedName>
        <fullName evidence="7">ATP-binding cassette domain-containing protein</fullName>
    </submittedName>
</protein>
<dbReference type="InterPro" id="IPR003439">
    <property type="entry name" value="ABC_transporter-like_ATP-bd"/>
</dbReference>
<keyword evidence="7" id="KW-0067">ATP-binding</keyword>
<dbReference type="InterPro" id="IPR027417">
    <property type="entry name" value="P-loop_NTPase"/>
</dbReference>
<feature type="domain" description="ABC transporter" evidence="6">
    <location>
        <begin position="2"/>
        <end position="152"/>
    </location>
</feature>
<comment type="similarity">
    <text evidence="2">Belongs to the ABC transporter superfamily.</text>
</comment>
<dbReference type="Proteomes" id="UP001272515">
    <property type="component" value="Unassembled WGS sequence"/>
</dbReference>
<keyword evidence="4" id="KW-1003">Cell membrane</keyword>
<dbReference type="PANTHER" id="PTHR43297">
    <property type="entry name" value="OLIGOPEPTIDE TRANSPORT ATP-BINDING PROTEIN APPD"/>
    <property type="match status" value="1"/>
</dbReference>
<accession>A0ABU3Z7R2</accession>
<keyword evidence="5" id="KW-0472">Membrane</keyword>
<comment type="caution">
    <text evidence="7">The sequence shown here is derived from an EMBL/GenBank/DDBJ whole genome shotgun (WGS) entry which is preliminary data.</text>
</comment>
<evidence type="ECO:0000313" key="8">
    <source>
        <dbReference type="Proteomes" id="UP001272515"/>
    </source>
</evidence>
<sequence length="152" mass="16934">MLSELSISVNYGEIVSVLGKSGVGKSTLLRTIMHDLPRQAHRSKGRILVDNQDIDVLASHEGFHGAVVSMVFQNPSQIFSPLRTIGQHVSDFLEAHHVTDRYDEFLRQLEHLQLLSPERVMASYPFELSGGMLQRVAIGMAIFLRPALLLAD</sequence>
<evidence type="ECO:0000256" key="2">
    <source>
        <dbReference type="ARBA" id="ARBA00005417"/>
    </source>
</evidence>
<proteinExistence type="inferred from homology"/>
<gene>
    <name evidence="7" type="ORF">RVY80_02760</name>
</gene>
<keyword evidence="8" id="KW-1185">Reference proteome</keyword>
<dbReference type="EMBL" id="JAWJZB010000003">
    <property type="protein sequence ID" value="MDV5087766.1"/>
    <property type="molecule type" value="Genomic_DNA"/>
</dbReference>